<reference evidence="2 3" key="1">
    <citation type="submission" date="2014-03" db="EMBL/GenBank/DDBJ databases">
        <title>complete genome sequence of Flavobacteriaceae bacterium JBKA-6.</title>
        <authorList>
            <person name="Takano T."/>
            <person name="Nakamura Y."/>
            <person name="Takuma S."/>
            <person name="Yasuike M."/>
            <person name="Matsuyama T."/>
            <person name="Sakai T."/>
            <person name="Fujiwara A."/>
            <person name="Kimoto K."/>
            <person name="Fukuda Y."/>
            <person name="Kondo H."/>
            <person name="Hirono I."/>
            <person name="Nakayasu C."/>
        </authorList>
    </citation>
    <scope>NUCLEOTIDE SEQUENCE [LARGE SCALE GENOMIC DNA]</scope>
    <source>
        <strain evidence="2 3">JBKA-6</strain>
    </source>
</reference>
<keyword evidence="1" id="KW-0472">Membrane</keyword>
<evidence type="ECO:0000313" key="3">
    <source>
        <dbReference type="Proteomes" id="UP000243197"/>
    </source>
</evidence>
<feature type="transmembrane region" description="Helical" evidence="1">
    <location>
        <begin position="60"/>
        <end position="80"/>
    </location>
</feature>
<dbReference type="Proteomes" id="UP000243197">
    <property type="component" value="Chromosome"/>
</dbReference>
<protein>
    <submittedName>
        <fullName evidence="2">ABC-type Fe3+ transport system protein</fullName>
    </submittedName>
</protein>
<keyword evidence="1" id="KW-1133">Transmembrane helix</keyword>
<evidence type="ECO:0000313" key="2">
    <source>
        <dbReference type="EMBL" id="BAV94261.1"/>
    </source>
</evidence>
<dbReference type="PANTHER" id="PTHR40394:SF2">
    <property type="entry name" value="QUINOL:CYTOCHROME C OXIDOREDUCTASE MEMBRANE PROTEIN"/>
    <property type="match status" value="1"/>
</dbReference>
<keyword evidence="3" id="KW-1185">Reference proteome</keyword>
<proteinExistence type="predicted"/>
<dbReference type="OrthoDB" id="9792475at2"/>
<dbReference type="EMBL" id="AP014564">
    <property type="protein sequence ID" value="BAV94261.1"/>
    <property type="molecule type" value="Genomic_DNA"/>
</dbReference>
<gene>
    <name evidence="2" type="ORF">JBKA6_0248</name>
</gene>
<organism evidence="2 3">
    <name type="scientific">Ichthyobacterium seriolicida</name>
    <dbReference type="NCBI Taxonomy" id="242600"/>
    <lineage>
        <taxon>Bacteria</taxon>
        <taxon>Pseudomonadati</taxon>
        <taxon>Bacteroidota</taxon>
        <taxon>Flavobacteriia</taxon>
        <taxon>Flavobacteriales</taxon>
        <taxon>Ichthyobacteriaceae</taxon>
        <taxon>Ichthyobacterium</taxon>
    </lineage>
</organism>
<name>A0A1J1E003_9FLAO</name>
<evidence type="ECO:0000256" key="1">
    <source>
        <dbReference type="SAM" id="Phobius"/>
    </source>
</evidence>
<accession>A0A1J1E003</accession>
<dbReference type="AlphaFoldDB" id="A0A1J1E003"/>
<dbReference type="PANTHER" id="PTHR40394">
    <property type="entry name" value="LIPOPROTEIN-RELATED"/>
    <property type="match status" value="1"/>
</dbReference>
<keyword evidence="1" id="KW-0812">Transmembrane</keyword>
<dbReference type="KEGG" id="ise:JBKA6_0248"/>
<feature type="transmembrane region" description="Helical" evidence="1">
    <location>
        <begin position="100"/>
        <end position="123"/>
    </location>
</feature>
<dbReference type="RefSeq" id="WP_096687319.1">
    <property type="nucleotide sequence ID" value="NZ_AP014564.1"/>
</dbReference>
<sequence>MGSNYKTILAVFDDDDIVLGSVKRLREEGYYVEEVFSPFPIHGLDKAMGLAPTRMGITSFIYGCCGLTFAILLTSYMMNYDWIQDIGGKPANSWFYNMPSFVPIMFELTVFCAAHLMVFTFFFRCDLYPGKMEDSPDIRITDDKFVMEVVLEGDEDKLKDLLRETGAIEIKNKP</sequence>
<dbReference type="InterPro" id="IPR021776">
    <property type="entry name" value="ActD"/>
</dbReference>
<dbReference type="Pfam" id="PF11821">
    <property type="entry name" value="ActD"/>
    <property type="match status" value="1"/>
</dbReference>